<dbReference type="RefSeq" id="WP_176230682.1">
    <property type="nucleotide sequence ID" value="NZ_BLRU01000200.1"/>
</dbReference>
<evidence type="ECO:0000313" key="2">
    <source>
        <dbReference type="EMBL" id="GFP19983.1"/>
    </source>
</evidence>
<dbReference type="EMBL" id="BLRU01000200">
    <property type="protein sequence ID" value="GFP19983.1"/>
    <property type="molecule type" value="Genomic_DNA"/>
</dbReference>
<dbReference type="Pfam" id="PF04014">
    <property type="entry name" value="MazE_antitoxin"/>
    <property type="match status" value="1"/>
</dbReference>
<dbReference type="Proteomes" id="UP000588083">
    <property type="component" value="Unassembled WGS sequence"/>
</dbReference>
<dbReference type="Proteomes" id="UP000569018">
    <property type="component" value="Unassembled WGS sequence"/>
</dbReference>
<evidence type="ECO:0000313" key="4">
    <source>
        <dbReference type="EMBL" id="GFP30356.1"/>
    </source>
</evidence>
<keyword evidence="11" id="KW-1185">Reference proteome</keyword>
<dbReference type="NCBIfam" id="TIGR01439">
    <property type="entry name" value="lp_hng_hel_AbrB"/>
    <property type="match status" value="1"/>
</dbReference>
<dbReference type="EMBL" id="BLSD01000023">
    <property type="protein sequence ID" value="GFP38953.1"/>
    <property type="molecule type" value="Genomic_DNA"/>
</dbReference>
<feature type="domain" description="SpoVT-AbrB" evidence="1">
    <location>
        <begin position="4"/>
        <end position="49"/>
    </location>
</feature>
<dbReference type="SUPFAM" id="SSF89447">
    <property type="entry name" value="AbrB/MazE/MraZ-like"/>
    <property type="match status" value="1"/>
</dbReference>
<gene>
    <name evidence="2" type="ORF">HKBW3S03_01487</name>
    <name evidence="3" type="ORF">HKBW3S09_01852</name>
    <name evidence="4" type="ORF">HKBW3S34_01277</name>
    <name evidence="5" type="ORF">HKBW3S44_00004</name>
    <name evidence="6" type="ORF">HKBW3S47_00653</name>
</gene>
<dbReference type="AlphaFoldDB" id="A0A6V8NIE5"/>
<dbReference type="EMBL" id="BLRW01000523">
    <property type="protein sequence ID" value="GFP24385.1"/>
    <property type="molecule type" value="Genomic_DNA"/>
</dbReference>
<dbReference type="Gene3D" id="2.10.260.10">
    <property type="match status" value="1"/>
</dbReference>
<evidence type="ECO:0000313" key="7">
    <source>
        <dbReference type="Proteomes" id="UP000561271"/>
    </source>
</evidence>
<dbReference type="GO" id="GO:0003677">
    <property type="term" value="F:DNA binding"/>
    <property type="evidence" value="ECO:0007669"/>
    <property type="project" value="InterPro"/>
</dbReference>
<dbReference type="EMBL" id="BLRZ01000060">
    <property type="protein sequence ID" value="GFP30356.1"/>
    <property type="molecule type" value="Genomic_DNA"/>
</dbReference>
<evidence type="ECO:0000313" key="5">
    <source>
        <dbReference type="EMBL" id="GFP36321.1"/>
    </source>
</evidence>
<dbReference type="InterPro" id="IPR007159">
    <property type="entry name" value="SpoVT-AbrB_dom"/>
</dbReference>
<protein>
    <recommendedName>
        <fullName evidence="1">SpoVT-AbrB domain-containing protein</fullName>
    </recommendedName>
</protein>
<accession>A0A6V8NIE5</accession>
<proteinExistence type="predicted"/>
<evidence type="ECO:0000313" key="8">
    <source>
        <dbReference type="Proteomes" id="UP000569018"/>
    </source>
</evidence>
<dbReference type="Proteomes" id="UP000585609">
    <property type="component" value="Unassembled WGS sequence"/>
</dbReference>
<sequence length="92" mass="10693">MPIVKIGPKHQVTIPTQFFKTLDLRPGDLVEAQLRDEAIVLIPQKLIPKDQAWFWTKEWQDKEKEADEAIARGELSGPFETADELVRRLRKQ</sequence>
<evidence type="ECO:0000313" key="10">
    <source>
        <dbReference type="Proteomes" id="UP000585609"/>
    </source>
</evidence>
<evidence type="ECO:0000259" key="1">
    <source>
        <dbReference type="SMART" id="SM00966"/>
    </source>
</evidence>
<evidence type="ECO:0000313" key="6">
    <source>
        <dbReference type="EMBL" id="GFP38953.1"/>
    </source>
</evidence>
<evidence type="ECO:0000313" key="3">
    <source>
        <dbReference type="EMBL" id="GFP24385.1"/>
    </source>
</evidence>
<evidence type="ECO:0000313" key="11">
    <source>
        <dbReference type="Proteomes" id="UP000588083"/>
    </source>
</evidence>
<dbReference type="EMBL" id="BLSC01000001">
    <property type="protein sequence ID" value="GFP36321.1"/>
    <property type="molecule type" value="Genomic_DNA"/>
</dbReference>
<reference evidence="7 8" key="1">
    <citation type="journal article" date="2020" name="Front. Microbiol.">
        <title>Single-cell genomics of novel Actinobacteria with the Wood-Ljungdahl pathway discovered in a serpentinizing system.</title>
        <authorList>
            <person name="Merino N."/>
            <person name="Kawai M."/>
            <person name="Boyd E.S."/>
            <person name="Colman D.R."/>
            <person name="McGlynn S.E."/>
            <person name="Nealson K.H."/>
            <person name="Kurokawa K."/>
            <person name="Hongoh Y."/>
        </authorList>
    </citation>
    <scope>NUCLEOTIDE SEQUENCE [LARGE SCALE GENOMIC DNA]</scope>
    <source>
        <strain evidence="2 9">S03</strain>
        <strain evidence="3 10">S09_30</strain>
        <strain evidence="4 11">S34</strain>
        <strain evidence="5 7">S44</strain>
        <strain evidence="6 8">S47</strain>
    </source>
</reference>
<dbReference type="Proteomes" id="UP000574717">
    <property type="component" value="Unassembled WGS sequence"/>
</dbReference>
<dbReference type="Proteomes" id="UP000561271">
    <property type="component" value="Unassembled WGS sequence"/>
</dbReference>
<dbReference type="InterPro" id="IPR037914">
    <property type="entry name" value="SpoVT-AbrB_sf"/>
</dbReference>
<evidence type="ECO:0000313" key="9">
    <source>
        <dbReference type="Proteomes" id="UP000574717"/>
    </source>
</evidence>
<name>A0A6V8NIE5_9ACTN</name>
<organism evidence="2 9">
    <name type="scientific">Candidatus Hakubella thermalkaliphila</name>
    <dbReference type="NCBI Taxonomy" id="2754717"/>
    <lineage>
        <taxon>Bacteria</taxon>
        <taxon>Bacillati</taxon>
        <taxon>Actinomycetota</taxon>
        <taxon>Actinomycetota incertae sedis</taxon>
        <taxon>Candidatus Hakubellales</taxon>
        <taxon>Candidatus Hakubellaceae</taxon>
        <taxon>Candidatus Hakubella</taxon>
    </lineage>
</organism>
<comment type="caution">
    <text evidence="2">The sequence shown here is derived from an EMBL/GenBank/DDBJ whole genome shotgun (WGS) entry which is preliminary data.</text>
</comment>
<dbReference type="SMART" id="SM00966">
    <property type="entry name" value="SpoVT_AbrB"/>
    <property type="match status" value="1"/>
</dbReference>